<gene>
    <name evidence="3" type="ORF">IW254_001864</name>
</gene>
<evidence type="ECO:0000259" key="2">
    <source>
        <dbReference type="Pfam" id="PF20013"/>
    </source>
</evidence>
<feature type="domain" description="GTPase-associated protein 1 N-terminal" evidence="2">
    <location>
        <begin position="102"/>
        <end position="227"/>
    </location>
</feature>
<sequence length="432" mass="47742">MTPNQQYPEWEDPRGRNVPAPQGWGRNSEDDEFIDRIAKSGLDDSAPTEQFPVQPRREPAPQPPQHSDWNDPNWTSPDWNDTVWAEGVGEVVDKRLLEGPRWSQLTHASFGAPVGNGWGFGPSYDAWEGDVKFAQRYVRGSIQAEDVNDFLSEEQIEQLPVRFEYIPVEEKGLFLHSKPAGSDSTGRKGNTFTHAYIDHDTTEPSQLRYPVLAYGSPDFKTPFGSADVNSIELSHDDDGPNAGAFDLQWAWIVVRQMMAAEGVIYAVQDALEAGQLPVILTKTSVEATAWIMVLSCTMSVKEARSLLRFSTFERATSFEVRSFAAEVGRTVLAAPLDDDQAFRAITGVTVIDPRSGYRDYQPHSRWAQQTKLAITHFDPGGDGDVEALLDALDEVNTPDLGTLRLGAAMRLLHIDEPGTDEPGAGGFSDSGF</sequence>
<dbReference type="EMBL" id="JADOUE010000001">
    <property type="protein sequence ID" value="MBG6122895.1"/>
    <property type="molecule type" value="Genomic_DNA"/>
</dbReference>
<name>A0A931GUK9_9CORY</name>
<dbReference type="InterPro" id="IPR045402">
    <property type="entry name" value="GAP1-N2"/>
</dbReference>
<reference evidence="3" key="1">
    <citation type="submission" date="2020-11" db="EMBL/GenBank/DDBJ databases">
        <title>Sequencing the genomes of 1000 actinobacteria strains.</title>
        <authorList>
            <person name="Klenk H.-P."/>
        </authorList>
    </citation>
    <scope>NUCLEOTIDE SEQUENCE</scope>
    <source>
        <strain evidence="3">DSM 45632</strain>
    </source>
</reference>
<comment type="caution">
    <text evidence="3">The sequence shown here is derived from an EMBL/GenBank/DDBJ whole genome shotgun (WGS) entry which is preliminary data.</text>
</comment>
<organism evidence="3 4">
    <name type="scientific">Corynebacterium aquatimens</name>
    <dbReference type="NCBI Taxonomy" id="1190508"/>
    <lineage>
        <taxon>Bacteria</taxon>
        <taxon>Bacillati</taxon>
        <taxon>Actinomycetota</taxon>
        <taxon>Actinomycetes</taxon>
        <taxon>Mycobacteriales</taxon>
        <taxon>Corynebacteriaceae</taxon>
        <taxon>Corynebacterium</taxon>
    </lineage>
</organism>
<proteinExistence type="predicted"/>
<protein>
    <recommendedName>
        <fullName evidence="2">GTPase-associated protein 1 N-terminal domain-containing protein</fullName>
    </recommendedName>
</protein>
<dbReference type="AlphaFoldDB" id="A0A931GUK9"/>
<dbReference type="Pfam" id="PF20013">
    <property type="entry name" value="GAP1-N2"/>
    <property type="match status" value="1"/>
</dbReference>
<evidence type="ECO:0000313" key="4">
    <source>
        <dbReference type="Proteomes" id="UP000658613"/>
    </source>
</evidence>
<evidence type="ECO:0000313" key="3">
    <source>
        <dbReference type="EMBL" id="MBG6122895.1"/>
    </source>
</evidence>
<keyword evidence="4" id="KW-1185">Reference proteome</keyword>
<feature type="region of interest" description="Disordered" evidence="1">
    <location>
        <begin position="1"/>
        <end position="77"/>
    </location>
</feature>
<evidence type="ECO:0000256" key="1">
    <source>
        <dbReference type="SAM" id="MobiDB-lite"/>
    </source>
</evidence>
<accession>A0A931GUK9</accession>
<dbReference type="RefSeq" id="WP_196825211.1">
    <property type="nucleotide sequence ID" value="NZ_CP046980.1"/>
</dbReference>
<dbReference type="Proteomes" id="UP000658613">
    <property type="component" value="Unassembled WGS sequence"/>
</dbReference>